<dbReference type="SUPFAM" id="SSF51905">
    <property type="entry name" value="FAD/NAD(P)-binding domain"/>
    <property type="match status" value="1"/>
</dbReference>
<evidence type="ECO:0000313" key="10">
    <source>
        <dbReference type="EMBL" id="QGG47270.1"/>
    </source>
</evidence>
<dbReference type="InterPro" id="IPR036188">
    <property type="entry name" value="FAD/NAD-bd_sf"/>
</dbReference>
<dbReference type="AlphaFoldDB" id="A0A5Q2N4T7"/>
<dbReference type="PANTHER" id="PTHR43498">
    <property type="entry name" value="FERREDOXIN:COB-COM HETERODISULFIDE REDUCTASE SUBUNIT A"/>
    <property type="match status" value="1"/>
</dbReference>
<dbReference type="Proteomes" id="UP000366051">
    <property type="component" value="Chromosome"/>
</dbReference>
<feature type="domain" description="MnmG N-terminal" evidence="9">
    <location>
        <begin position="4"/>
        <end position="223"/>
    </location>
</feature>
<dbReference type="InterPro" id="IPR039650">
    <property type="entry name" value="HdrA-like"/>
</dbReference>
<evidence type="ECO:0000256" key="7">
    <source>
        <dbReference type="ARBA" id="ARBA00023004"/>
    </source>
</evidence>
<keyword evidence="8" id="KW-0411">Iron-sulfur</keyword>
<evidence type="ECO:0000256" key="6">
    <source>
        <dbReference type="ARBA" id="ARBA00023002"/>
    </source>
</evidence>
<dbReference type="KEGG" id="hcv:FTV88_1123"/>
<keyword evidence="7" id="KW-0408">Iron</keyword>
<accession>A0A5Q2N4T7</accession>
<evidence type="ECO:0000313" key="11">
    <source>
        <dbReference type="Proteomes" id="UP000366051"/>
    </source>
</evidence>
<dbReference type="Gene3D" id="3.50.50.60">
    <property type="entry name" value="FAD/NAD(P)-binding domain"/>
    <property type="match status" value="2"/>
</dbReference>
<keyword evidence="11" id="KW-1185">Reference proteome</keyword>
<sequence length="429" mass="45885">MMPKVVVVGGGWAGCAAAISAAKAGADVVLLERTDMFLGTGLVGGIMRNNGRFTATEELLALGGGDLFEVTDEVSRHKNVEFPGHKHASLYDVAKVEPAVKNRMAQYGKIQFRTEARVKDIQMEGSRITAVVVDETDVIQGDVFVDASGTAGPQGNCTKYGNGCAMCIYRCPTFGGRVSIAAKAGVKEIIGRKADGSLGAMSGSCKLHKDSIRPDIIEEMDRTGVAVVPIPEQLRKSDSLSQKACQQYALKEFADNVILLDTGHAKLMSPFYPLDKLRQVPGFEDARFEDPYSGGIGNSVRYLGMCPRDNTLKVQGDVDNLFCAGEKAGLLVGHTEAVVTGTLAGHNAVRAAVNKDLLELPRSLAVGDAIAHVKDQMTTEDGLTKKYTFSGSVYFQRMKEQNLYTSDVNVIKQKVDAAGLAGVFAQPLS</sequence>
<evidence type="ECO:0000259" key="9">
    <source>
        <dbReference type="Pfam" id="PF01134"/>
    </source>
</evidence>
<keyword evidence="6" id="KW-0560">Oxidoreductase</keyword>
<comment type="cofactor">
    <cofactor evidence="1">
        <name>FAD</name>
        <dbReference type="ChEBI" id="CHEBI:57692"/>
    </cofactor>
</comment>
<dbReference type="Pfam" id="PF01134">
    <property type="entry name" value="GIDA"/>
    <property type="match status" value="2"/>
</dbReference>
<keyword evidence="4" id="KW-0479">Metal-binding</keyword>
<evidence type="ECO:0000256" key="2">
    <source>
        <dbReference type="ARBA" id="ARBA00022485"/>
    </source>
</evidence>
<evidence type="ECO:0000256" key="1">
    <source>
        <dbReference type="ARBA" id="ARBA00001974"/>
    </source>
</evidence>
<proteinExistence type="predicted"/>
<protein>
    <submittedName>
        <fullName evidence="10">FAD-dependent oxidoreductase</fullName>
    </submittedName>
</protein>
<evidence type="ECO:0000256" key="4">
    <source>
        <dbReference type="ARBA" id="ARBA00022723"/>
    </source>
</evidence>
<dbReference type="PRINTS" id="PR00411">
    <property type="entry name" value="PNDRDTASEI"/>
</dbReference>
<keyword evidence="3" id="KW-0285">Flavoprotein</keyword>
<dbReference type="GO" id="GO:0046872">
    <property type="term" value="F:metal ion binding"/>
    <property type="evidence" value="ECO:0007669"/>
    <property type="project" value="UniProtKB-KW"/>
</dbReference>
<keyword evidence="5" id="KW-0274">FAD</keyword>
<evidence type="ECO:0000256" key="3">
    <source>
        <dbReference type="ARBA" id="ARBA00022630"/>
    </source>
</evidence>
<evidence type="ECO:0000256" key="8">
    <source>
        <dbReference type="ARBA" id="ARBA00023014"/>
    </source>
</evidence>
<dbReference type="EMBL" id="CP045875">
    <property type="protein sequence ID" value="QGG47270.1"/>
    <property type="molecule type" value="Genomic_DNA"/>
</dbReference>
<reference evidence="11" key="1">
    <citation type="submission" date="2019-11" db="EMBL/GenBank/DDBJ databases">
        <title>Genome sequence of Heliorestis convoluta strain HH, an alkaliphilic and minimalistic phototrophic bacterium from a soda lake in Egypt.</title>
        <authorList>
            <person name="Dewey E.D."/>
            <person name="Stokes L.M."/>
            <person name="Burchell B.M."/>
            <person name="Shaffer K.N."/>
            <person name="Huntington A.M."/>
            <person name="Baker J.M."/>
            <person name="Nadendla S."/>
            <person name="Giglio M.G."/>
            <person name="Touchman J.W."/>
            <person name="Blankenship R.E."/>
            <person name="Madigan M.T."/>
            <person name="Sattley W.M."/>
        </authorList>
    </citation>
    <scope>NUCLEOTIDE SEQUENCE [LARGE SCALE GENOMIC DNA]</scope>
    <source>
        <strain evidence="11">HH</strain>
    </source>
</reference>
<dbReference type="PANTHER" id="PTHR43498:SF1">
    <property type="entry name" value="COB--COM HETERODISULFIDE REDUCTASE IRON-SULFUR SUBUNIT A"/>
    <property type="match status" value="1"/>
</dbReference>
<name>A0A5Q2N4T7_9FIRM</name>
<feature type="domain" description="MnmG N-terminal" evidence="9">
    <location>
        <begin position="277"/>
        <end position="355"/>
    </location>
</feature>
<dbReference type="InterPro" id="IPR040131">
    <property type="entry name" value="MnmG_N"/>
</dbReference>
<dbReference type="GO" id="GO:0016491">
    <property type="term" value="F:oxidoreductase activity"/>
    <property type="evidence" value="ECO:0007669"/>
    <property type="project" value="UniProtKB-KW"/>
</dbReference>
<organism evidence="10 11">
    <name type="scientific">Heliorestis convoluta</name>
    <dbReference type="NCBI Taxonomy" id="356322"/>
    <lineage>
        <taxon>Bacteria</taxon>
        <taxon>Bacillati</taxon>
        <taxon>Bacillota</taxon>
        <taxon>Clostridia</taxon>
        <taxon>Eubacteriales</taxon>
        <taxon>Heliobacteriaceae</taxon>
        <taxon>Heliorestis</taxon>
    </lineage>
</organism>
<evidence type="ECO:0000256" key="5">
    <source>
        <dbReference type="ARBA" id="ARBA00022827"/>
    </source>
</evidence>
<dbReference type="PROSITE" id="PS51257">
    <property type="entry name" value="PROKAR_LIPOPROTEIN"/>
    <property type="match status" value="1"/>
</dbReference>
<dbReference type="GO" id="GO:0051539">
    <property type="term" value="F:4 iron, 4 sulfur cluster binding"/>
    <property type="evidence" value="ECO:0007669"/>
    <property type="project" value="UniProtKB-KW"/>
</dbReference>
<gene>
    <name evidence="10" type="ORF">FTV88_1123</name>
</gene>
<keyword evidence="2" id="KW-0004">4Fe-4S</keyword>